<dbReference type="Proteomes" id="UP000886501">
    <property type="component" value="Unassembled WGS sequence"/>
</dbReference>
<reference evidence="1" key="2">
    <citation type="journal article" date="2020" name="Nat. Commun.">
        <title>Large-scale genome sequencing of mycorrhizal fungi provides insights into the early evolution of symbiotic traits.</title>
        <authorList>
            <person name="Miyauchi S."/>
            <person name="Kiss E."/>
            <person name="Kuo A."/>
            <person name="Drula E."/>
            <person name="Kohler A."/>
            <person name="Sanchez-Garcia M."/>
            <person name="Morin E."/>
            <person name="Andreopoulos B."/>
            <person name="Barry K.W."/>
            <person name="Bonito G."/>
            <person name="Buee M."/>
            <person name="Carver A."/>
            <person name="Chen C."/>
            <person name="Cichocki N."/>
            <person name="Clum A."/>
            <person name="Culley D."/>
            <person name="Crous P.W."/>
            <person name="Fauchery L."/>
            <person name="Girlanda M."/>
            <person name="Hayes R.D."/>
            <person name="Keri Z."/>
            <person name="LaButti K."/>
            <person name="Lipzen A."/>
            <person name="Lombard V."/>
            <person name="Magnuson J."/>
            <person name="Maillard F."/>
            <person name="Murat C."/>
            <person name="Nolan M."/>
            <person name="Ohm R.A."/>
            <person name="Pangilinan J."/>
            <person name="Pereira M.F."/>
            <person name="Perotto S."/>
            <person name="Peter M."/>
            <person name="Pfister S."/>
            <person name="Riley R."/>
            <person name="Sitrit Y."/>
            <person name="Stielow J.B."/>
            <person name="Szollosi G."/>
            <person name="Zifcakova L."/>
            <person name="Stursova M."/>
            <person name="Spatafora J.W."/>
            <person name="Tedersoo L."/>
            <person name="Vaario L.M."/>
            <person name="Yamada A."/>
            <person name="Yan M."/>
            <person name="Wang P."/>
            <person name="Xu J."/>
            <person name="Bruns T."/>
            <person name="Baldrian P."/>
            <person name="Vilgalys R."/>
            <person name="Dunand C."/>
            <person name="Henrissat B."/>
            <person name="Grigoriev I.V."/>
            <person name="Hibbett D."/>
            <person name="Nagy L.G."/>
            <person name="Martin F.M."/>
        </authorList>
    </citation>
    <scope>NUCLEOTIDE SEQUENCE</scope>
    <source>
        <strain evidence="1">P2</strain>
    </source>
</reference>
<name>A0ACB6ZQY1_THEGA</name>
<gene>
    <name evidence="1" type="ORF">BDM02DRAFT_448771</name>
</gene>
<accession>A0ACB6ZQY1</accession>
<protein>
    <submittedName>
        <fullName evidence="1">Uncharacterized protein</fullName>
    </submittedName>
</protein>
<comment type="caution">
    <text evidence="1">The sequence shown here is derived from an EMBL/GenBank/DDBJ whole genome shotgun (WGS) entry which is preliminary data.</text>
</comment>
<sequence length="601" mass="66556">MDEVEDASIILVDPEHPGALDLLREAASKAVLHYSWVNKSLNAGHPLVESSNWGDCKVTPDNINNNFGYVPPPAPSNLQLQTPRPTPENRSYNFSTLSGFSQGSTGITPPSSQQPYTPTPSHWNHDPVMLQQQTPQLPLTNQVVPYNSQLIQSPGMFSPFPMSQPADMGTVVYGQQPAWPPFHPGTFSMTQQPTLEDLRRAYEVVMWFQRPAVYQTLPPPPTSNQPGPAFHPPPPTQNPTSIIGTQPEAPRVPGAPVTATLSRQDSTGSDGTLPDLGDLQSFSPPENFALPTSPVQSVLMPSPPPPDNTAGPSTIPTPLHTHPKLFEHDVGKPIMFCIPIILKGRGRIAGIFRAMGGGFTDDVEDADYVVLGQWEEHYFDEMWYSAQDYSKPTVTPAFVIDSYEKGKLMDPNDYPTRGPEKPRKDGPKRVRSRPAMSGRKRRGKGRGGAGAASPRLTSPSGPSEESPKWLRFFKEAEHTKSLQYIGAMFKKNAELTHDALAIHLNNKMSNHTINSWKKYCLYHKDAIEDLRKKAISNCEKRAAPKDKDVTDTTGTEAGEVTLPTPREATPQQAAPQQSPTYTKVNHRHRRTRRLPNRNQYW</sequence>
<keyword evidence="2" id="KW-1185">Reference proteome</keyword>
<evidence type="ECO:0000313" key="2">
    <source>
        <dbReference type="Proteomes" id="UP000886501"/>
    </source>
</evidence>
<reference evidence="1" key="1">
    <citation type="submission" date="2019-10" db="EMBL/GenBank/DDBJ databases">
        <authorList>
            <consortium name="DOE Joint Genome Institute"/>
            <person name="Kuo A."/>
            <person name="Miyauchi S."/>
            <person name="Kiss E."/>
            <person name="Drula E."/>
            <person name="Kohler A."/>
            <person name="Sanchez-Garcia M."/>
            <person name="Andreopoulos B."/>
            <person name="Barry K.W."/>
            <person name="Bonito G."/>
            <person name="Buee M."/>
            <person name="Carver A."/>
            <person name="Chen C."/>
            <person name="Cichocki N."/>
            <person name="Clum A."/>
            <person name="Culley D."/>
            <person name="Crous P.W."/>
            <person name="Fauchery L."/>
            <person name="Girlanda M."/>
            <person name="Hayes R."/>
            <person name="Keri Z."/>
            <person name="Labutti K."/>
            <person name="Lipzen A."/>
            <person name="Lombard V."/>
            <person name="Magnuson J."/>
            <person name="Maillard F."/>
            <person name="Morin E."/>
            <person name="Murat C."/>
            <person name="Nolan M."/>
            <person name="Ohm R."/>
            <person name="Pangilinan J."/>
            <person name="Pereira M."/>
            <person name="Perotto S."/>
            <person name="Peter M."/>
            <person name="Riley R."/>
            <person name="Sitrit Y."/>
            <person name="Stielow B."/>
            <person name="Szollosi G."/>
            <person name="Zifcakova L."/>
            <person name="Stursova M."/>
            <person name="Spatafora J.W."/>
            <person name="Tedersoo L."/>
            <person name="Vaario L.-M."/>
            <person name="Yamada A."/>
            <person name="Yan M."/>
            <person name="Wang P."/>
            <person name="Xu J."/>
            <person name="Bruns T."/>
            <person name="Baldrian P."/>
            <person name="Vilgalys R."/>
            <person name="Henrissat B."/>
            <person name="Grigoriev I.V."/>
            <person name="Hibbett D."/>
            <person name="Nagy L.G."/>
            <person name="Martin F.M."/>
        </authorList>
    </citation>
    <scope>NUCLEOTIDE SEQUENCE</scope>
    <source>
        <strain evidence="1">P2</strain>
    </source>
</reference>
<organism evidence="1 2">
    <name type="scientific">Thelephora ganbajun</name>
    <name type="common">Ganba fungus</name>
    <dbReference type="NCBI Taxonomy" id="370292"/>
    <lineage>
        <taxon>Eukaryota</taxon>
        <taxon>Fungi</taxon>
        <taxon>Dikarya</taxon>
        <taxon>Basidiomycota</taxon>
        <taxon>Agaricomycotina</taxon>
        <taxon>Agaricomycetes</taxon>
        <taxon>Thelephorales</taxon>
        <taxon>Thelephoraceae</taxon>
        <taxon>Thelephora</taxon>
    </lineage>
</organism>
<proteinExistence type="predicted"/>
<dbReference type="EMBL" id="MU117972">
    <property type="protein sequence ID" value="KAF9651858.1"/>
    <property type="molecule type" value="Genomic_DNA"/>
</dbReference>
<evidence type="ECO:0000313" key="1">
    <source>
        <dbReference type="EMBL" id="KAF9651858.1"/>
    </source>
</evidence>